<evidence type="ECO:0000313" key="3">
    <source>
        <dbReference type="EMBL" id="MCR2802410.1"/>
    </source>
</evidence>
<accession>A0A9X2MLA1</accession>
<feature type="chain" id="PRO_5040957444" evidence="1">
    <location>
        <begin position="30"/>
        <end position="491"/>
    </location>
</feature>
<gene>
    <name evidence="3" type="ORF">NQZ67_00820</name>
</gene>
<evidence type="ECO:0000313" key="4">
    <source>
        <dbReference type="Proteomes" id="UP001141950"/>
    </source>
</evidence>
<keyword evidence="1" id="KW-0732">Signal</keyword>
<proteinExistence type="predicted"/>
<dbReference type="AlphaFoldDB" id="A0A9X2MLA1"/>
<dbReference type="Pfam" id="PF00395">
    <property type="entry name" value="SLH"/>
    <property type="match status" value="1"/>
</dbReference>
<dbReference type="Proteomes" id="UP001141950">
    <property type="component" value="Unassembled WGS sequence"/>
</dbReference>
<evidence type="ECO:0000256" key="1">
    <source>
        <dbReference type="SAM" id="SignalP"/>
    </source>
</evidence>
<evidence type="ECO:0000259" key="2">
    <source>
        <dbReference type="PROSITE" id="PS51272"/>
    </source>
</evidence>
<keyword evidence="4" id="KW-1185">Reference proteome</keyword>
<sequence>MNRTKRRMQTAALAALIGGGALLPFQAQAASLAPVANIEASAATNRSVQYGEAVNRLIGQGVLQGYEDGQIRPDKPVKNAELLKMVLLALDLEADGEEGAQWYDRYVAAAARHGLIAESDKLAPNAAANSADMTAFVAKALQRDVKSVRHWMDQLAIDGRTVTRGDAAMLLVHSQAAIRSADAKIVSVKALNNITLEVTFDSPMTIEDETTAAANENFAFDGGLRLVNQPRLKTGAIATYIVPVVTMTEQNYKLSYKGAEQLDVASSSEKLQLNEARQVTADTFEVDSFRADGVIDYGYLISAYSGGRGANAVVLGEDNTLDGKPMQIISSLASRQAVLTPEGGQPITVSYVGFTQSTDGKQEPKFRLPQGQTLQPGVKYTVSADWFEARSASFVAAAVDPLVIAAAEAVNETTLNVSLSADPGDELFAYRSVKLEGSDGTSLTAQYKVQTRKGETGVFEIQNGGKLLTGVTYKLLPAGAWATSPEITISL</sequence>
<reference evidence="3" key="1">
    <citation type="submission" date="2022-08" db="EMBL/GenBank/DDBJ databases">
        <title>The genomic sequence of strain Paenibacillus sp. SCIV0701.</title>
        <authorList>
            <person name="Zhao H."/>
        </authorList>
    </citation>
    <scope>NUCLEOTIDE SEQUENCE</scope>
    <source>
        <strain evidence="3">SCIV0701</strain>
    </source>
</reference>
<feature type="domain" description="SLH" evidence="2">
    <location>
        <begin position="37"/>
        <end position="100"/>
    </location>
</feature>
<name>A0A9X2MLA1_9BACL</name>
<protein>
    <submittedName>
        <fullName evidence="3">S-layer homology domain-containing protein</fullName>
    </submittedName>
</protein>
<dbReference type="EMBL" id="JANIPJ010000001">
    <property type="protein sequence ID" value="MCR2802410.1"/>
    <property type="molecule type" value="Genomic_DNA"/>
</dbReference>
<dbReference type="RefSeq" id="WP_257441899.1">
    <property type="nucleotide sequence ID" value="NZ_JANIPJ010000001.1"/>
</dbReference>
<comment type="caution">
    <text evidence="3">The sequence shown here is derived from an EMBL/GenBank/DDBJ whole genome shotgun (WGS) entry which is preliminary data.</text>
</comment>
<dbReference type="PROSITE" id="PS51272">
    <property type="entry name" value="SLH"/>
    <property type="match status" value="1"/>
</dbReference>
<dbReference type="InterPro" id="IPR001119">
    <property type="entry name" value="SLH_dom"/>
</dbReference>
<feature type="signal peptide" evidence="1">
    <location>
        <begin position="1"/>
        <end position="29"/>
    </location>
</feature>
<organism evidence="3 4">
    <name type="scientific">Paenibacillus soyae</name>
    <dbReference type="NCBI Taxonomy" id="2969249"/>
    <lineage>
        <taxon>Bacteria</taxon>
        <taxon>Bacillati</taxon>
        <taxon>Bacillota</taxon>
        <taxon>Bacilli</taxon>
        <taxon>Bacillales</taxon>
        <taxon>Paenibacillaceae</taxon>
        <taxon>Paenibacillus</taxon>
    </lineage>
</organism>